<gene>
    <name evidence="2" type="ORF">LPU83_pLPU83d_0923</name>
</gene>
<dbReference type="SUPFAM" id="SSF54593">
    <property type="entry name" value="Glyoxalase/Bleomycin resistance protein/Dihydroxybiphenyl dioxygenase"/>
    <property type="match status" value="1"/>
</dbReference>
<name>W6RUD1_9HYPH</name>
<dbReference type="KEGG" id="rhl:LPU83_pLPU83d_0923"/>
<organism evidence="2 3">
    <name type="scientific">Rhizobium favelukesii</name>
    <dbReference type="NCBI Taxonomy" id="348824"/>
    <lineage>
        <taxon>Bacteria</taxon>
        <taxon>Pseudomonadati</taxon>
        <taxon>Pseudomonadota</taxon>
        <taxon>Alphaproteobacteria</taxon>
        <taxon>Hyphomicrobiales</taxon>
        <taxon>Rhizobiaceae</taxon>
        <taxon>Rhizobium/Agrobacterium group</taxon>
        <taxon>Rhizobium</taxon>
    </lineage>
</organism>
<dbReference type="CDD" id="cd06587">
    <property type="entry name" value="VOC"/>
    <property type="match status" value="1"/>
</dbReference>
<dbReference type="EMBL" id="HG916855">
    <property type="protein sequence ID" value="CDM62293.1"/>
    <property type="molecule type" value="Genomic_DNA"/>
</dbReference>
<accession>W6RUD1</accession>
<reference evidence="2" key="1">
    <citation type="submission" date="2013-11" db="EMBL/GenBank/DDBJ databases">
        <title>Draft genome sequence of the broad-host-range Rhizobium sp. LPU83 strain, a member of the low-genetic diversity Oregon-like Rhizobium sp. group.</title>
        <authorList>
            <person name="Wibberg D."/>
            <person name="Puehler A."/>
            <person name="Schlueter A."/>
        </authorList>
    </citation>
    <scope>NUCLEOTIDE SEQUENCE [LARGE SCALE GENOMIC DNA]</scope>
    <source>
        <strain evidence="2">LPU83</strain>
        <plasmid evidence="2">pLPU83d</plasmid>
    </source>
</reference>
<geneLocation type="plasmid" evidence="2 3">
    <name>pLPU83d</name>
</geneLocation>
<dbReference type="PANTHER" id="PTHR36113">
    <property type="entry name" value="LYASE, PUTATIVE-RELATED-RELATED"/>
    <property type="match status" value="1"/>
</dbReference>
<dbReference type="Pfam" id="PF00903">
    <property type="entry name" value="Glyoxalase"/>
    <property type="match status" value="1"/>
</dbReference>
<dbReference type="InterPro" id="IPR037523">
    <property type="entry name" value="VOC_core"/>
</dbReference>
<dbReference type="Gene3D" id="3.10.180.10">
    <property type="entry name" value="2,3-Dihydroxybiphenyl 1,2-Dioxygenase, domain 1"/>
    <property type="match status" value="1"/>
</dbReference>
<dbReference type="HOGENOM" id="CLU_1794930_0_0_5"/>
<protein>
    <recommendedName>
        <fullName evidence="1">VOC domain-containing protein</fullName>
    </recommendedName>
</protein>
<evidence type="ECO:0000313" key="3">
    <source>
        <dbReference type="Proteomes" id="UP000019443"/>
    </source>
</evidence>
<dbReference type="Proteomes" id="UP000019443">
    <property type="component" value="Plasmid pLPU83d"/>
</dbReference>
<evidence type="ECO:0000259" key="1">
    <source>
        <dbReference type="PROSITE" id="PS51819"/>
    </source>
</evidence>
<keyword evidence="3" id="KW-1185">Reference proteome</keyword>
<evidence type="ECO:0000313" key="2">
    <source>
        <dbReference type="EMBL" id="CDM62293.1"/>
    </source>
</evidence>
<dbReference type="AlphaFoldDB" id="W6RUD1"/>
<dbReference type="InterPro" id="IPR004360">
    <property type="entry name" value="Glyas_Fos-R_dOase_dom"/>
</dbReference>
<dbReference type="PROSITE" id="PS51819">
    <property type="entry name" value="VOC"/>
    <property type="match status" value="1"/>
</dbReference>
<proteinExistence type="predicted"/>
<dbReference type="RefSeq" id="WP_024317124.1">
    <property type="nucleotide sequence ID" value="NZ_ATTO01000046.1"/>
</dbReference>
<dbReference type="InterPro" id="IPR029068">
    <property type="entry name" value="Glyas_Bleomycin-R_OHBP_Dase"/>
</dbReference>
<dbReference type="InterPro" id="IPR051332">
    <property type="entry name" value="Fosfomycin_Res_Enzymes"/>
</dbReference>
<keyword evidence="2" id="KW-0614">Plasmid</keyword>
<dbReference type="PANTHER" id="PTHR36113:SF3">
    <property type="entry name" value="SLL5075 PROTEIN"/>
    <property type="match status" value="1"/>
</dbReference>
<dbReference type="PATRIC" id="fig|348824.6.peg.6601"/>
<sequence>MNATARIPVTNLQHHVFYVTELERSKAFYIELFDLQFSALNHPDSSAAMRLSQQEMHFFSFGFHHHDICLVKHHKLKMDNKSMLHFALAVKDARAFDAVRSRARDMCLPIREGRMLASARPVSRAFCVQDPDKHWIEIIEETSR</sequence>
<feature type="domain" description="VOC" evidence="1">
    <location>
        <begin position="11"/>
        <end position="141"/>
    </location>
</feature>